<evidence type="ECO:0000313" key="3">
    <source>
        <dbReference type="Proteomes" id="UP001274830"/>
    </source>
</evidence>
<protein>
    <recommendedName>
        <fullName evidence="1">Stress-response A/B barrel domain-containing protein</fullName>
    </recommendedName>
</protein>
<dbReference type="SUPFAM" id="SSF54909">
    <property type="entry name" value="Dimeric alpha+beta barrel"/>
    <property type="match status" value="1"/>
</dbReference>
<accession>A0AAE0WQ34</accession>
<dbReference type="SMART" id="SM00886">
    <property type="entry name" value="Dabb"/>
    <property type="match status" value="1"/>
</dbReference>
<gene>
    <name evidence="2" type="ORF">LTR78_004081</name>
</gene>
<reference evidence="2" key="1">
    <citation type="submission" date="2023-07" db="EMBL/GenBank/DDBJ databases">
        <title>Black Yeasts Isolated from many extreme environments.</title>
        <authorList>
            <person name="Coleine C."/>
            <person name="Stajich J.E."/>
            <person name="Selbmann L."/>
        </authorList>
    </citation>
    <scope>NUCLEOTIDE SEQUENCE</scope>
    <source>
        <strain evidence="2">CCFEE 5485</strain>
    </source>
</reference>
<organism evidence="2 3">
    <name type="scientific">Recurvomyces mirabilis</name>
    <dbReference type="NCBI Taxonomy" id="574656"/>
    <lineage>
        <taxon>Eukaryota</taxon>
        <taxon>Fungi</taxon>
        <taxon>Dikarya</taxon>
        <taxon>Ascomycota</taxon>
        <taxon>Pezizomycotina</taxon>
        <taxon>Dothideomycetes</taxon>
        <taxon>Dothideomycetidae</taxon>
        <taxon>Mycosphaerellales</taxon>
        <taxon>Teratosphaeriaceae</taxon>
        <taxon>Recurvomyces</taxon>
    </lineage>
</organism>
<dbReference type="Gene3D" id="3.30.70.100">
    <property type="match status" value="1"/>
</dbReference>
<dbReference type="EMBL" id="JAUTXT010000012">
    <property type="protein sequence ID" value="KAK3675889.1"/>
    <property type="molecule type" value="Genomic_DNA"/>
</dbReference>
<name>A0AAE0WQ34_9PEZI</name>
<keyword evidence="3" id="KW-1185">Reference proteome</keyword>
<dbReference type="Pfam" id="PF07876">
    <property type="entry name" value="Dabb"/>
    <property type="match status" value="1"/>
</dbReference>
<evidence type="ECO:0000313" key="2">
    <source>
        <dbReference type="EMBL" id="KAK3675889.1"/>
    </source>
</evidence>
<dbReference type="PROSITE" id="PS51502">
    <property type="entry name" value="S_R_A_B_BARREL"/>
    <property type="match status" value="1"/>
</dbReference>
<sequence>MPVQRITCFRITDENDIQSMIDQYDVIRETNQKRLSTNHVLSRVKDGKPYILSLSSHKPVSDPRNSGFNLISTTKFASMDDVKYYDESCEAHQKLKDFAKGKVGGPPMVLHLEE</sequence>
<comment type="caution">
    <text evidence="2">The sequence shown here is derived from an EMBL/GenBank/DDBJ whole genome shotgun (WGS) entry which is preliminary data.</text>
</comment>
<dbReference type="Proteomes" id="UP001274830">
    <property type="component" value="Unassembled WGS sequence"/>
</dbReference>
<dbReference type="AlphaFoldDB" id="A0AAE0WQ34"/>
<dbReference type="InterPro" id="IPR011008">
    <property type="entry name" value="Dimeric_a/b-barrel"/>
</dbReference>
<proteinExistence type="predicted"/>
<evidence type="ECO:0000259" key="1">
    <source>
        <dbReference type="PROSITE" id="PS51502"/>
    </source>
</evidence>
<dbReference type="InterPro" id="IPR013097">
    <property type="entry name" value="Dabb"/>
</dbReference>
<feature type="domain" description="Stress-response A/B barrel" evidence="1">
    <location>
        <begin position="3"/>
        <end position="112"/>
    </location>
</feature>